<keyword evidence="4" id="KW-0158">Chromosome</keyword>
<dbReference type="InterPro" id="IPR018464">
    <property type="entry name" value="CENP-O"/>
</dbReference>
<dbReference type="OMA" id="NHSFATI"/>
<comment type="subcellular location">
    <subcellularLocation>
        <location evidence="2">Chromosome</location>
        <location evidence="2">Centromere</location>
    </subcellularLocation>
    <subcellularLocation>
        <location evidence="1">Nucleus</location>
    </subcellularLocation>
</comment>
<dbReference type="Proteomes" id="UP000190831">
    <property type="component" value="Chromosome A"/>
</dbReference>
<name>A0A1G4M6L9_LACFM</name>
<feature type="region of interest" description="Disordered" evidence="7">
    <location>
        <begin position="34"/>
        <end position="53"/>
    </location>
</feature>
<accession>A0A1G4M6L9</accession>
<keyword evidence="9" id="KW-1185">Reference proteome</keyword>
<evidence type="ECO:0000256" key="1">
    <source>
        <dbReference type="ARBA" id="ARBA00004123"/>
    </source>
</evidence>
<evidence type="ECO:0000256" key="6">
    <source>
        <dbReference type="ARBA" id="ARBA00023328"/>
    </source>
</evidence>
<keyword evidence="6" id="KW-0137">Centromere</keyword>
<dbReference type="CDD" id="cd23830">
    <property type="entry name" value="DRWD-N_Mcm21"/>
    <property type="match status" value="1"/>
</dbReference>
<evidence type="ECO:0000256" key="7">
    <source>
        <dbReference type="SAM" id="MobiDB-lite"/>
    </source>
</evidence>
<gene>
    <name evidence="8" type="ORF">LAFE_0A04016G</name>
</gene>
<organism evidence="8 9">
    <name type="scientific">Lachancea fermentati</name>
    <name type="common">Zygosaccharomyces fermentati</name>
    <dbReference type="NCBI Taxonomy" id="4955"/>
    <lineage>
        <taxon>Eukaryota</taxon>
        <taxon>Fungi</taxon>
        <taxon>Dikarya</taxon>
        <taxon>Ascomycota</taxon>
        <taxon>Saccharomycotina</taxon>
        <taxon>Saccharomycetes</taxon>
        <taxon>Saccharomycetales</taxon>
        <taxon>Saccharomycetaceae</taxon>
        <taxon>Lachancea</taxon>
    </lineage>
</organism>
<dbReference type="OrthoDB" id="10050372at2759"/>
<dbReference type="GO" id="GO:0000776">
    <property type="term" value="C:kinetochore"/>
    <property type="evidence" value="ECO:0007669"/>
    <property type="project" value="InterPro"/>
</dbReference>
<evidence type="ECO:0000313" key="9">
    <source>
        <dbReference type="Proteomes" id="UP000190831"/>
    </source>
</evidence>
<dbReference type="EMBL" id="LT598487">
    <property type="protein sequence ID" value="SCV99477.1"/>
    <property type="molecule type" value="Genomic_DNA"/>
</dbReference>
<dbReference type="STRING" id="4955.A0A1G4M6L9"/>
<dbReference type="Pfam" id="PF09496">
    <property type="entry name" value="CENP-O"/>
    <property type="match status" value="1"/>
</dbReference>
<keyword evidence="5" id="KW-0539">Nucleus</keyword>
<evidence type="ECO:0000256" key="2">
    <source>
        <dbReference type="ARBA" id="ARBA00004584"/>
    </source>
</evidence>
<sequence>MSEIHDCQQDIDALKNEIFILGKKYDALTEEIEKYSKDSEEPQSEKDGSQLIVPPEFERLFDEFPTLKSALSQNYTSDVSIFEDKSDNNSPEKDSKSFPKRRKKQLPHNIPEYEWVLRTQGKMEHQMFDDDVADLIDTDILSSPSKRRRIANSTATQNLEEKAQLENIYRMFGISAFPVVDPGDLALNNGQTEAVDKMLGIRIEIFNETTRNFESPHYLILKRNPKNESWELFKHTVPIYLNVEHIFDSTNPGGFIVNDTDVYIFATKVYRKLLQVFQRVSFFKELEKAGRIKDLEADLCANAVSFKTLGGIKVLLRMRGGEIIACAINQINRKWEAALLGPMKTLIGKLEDMNEELA</sequence>
<evidence type="ECO:0000256" key="4">
    <source>
        <dbReference type="ARBA" id="ARBA00022454"/>
    </source>
</evidence>
<evidence type="ECO:0000256" key="3">
    <source>
        <dbReference type="ARBA" id="ARBA00007321"/>
    </source>
</evidence>
<proteinExistence type="inferred from homology"/>
<feature type="compositionally biased region" description="Basic and acidic residues" evidence="7">
    <location>
        <begin position="34"/>
        <end position="48"/>
    </location>
</feature>
<reference evidence="8 9" key="1">
    <citation type="submission" date="2016-03" db="EMBL/GenBank/DDBJ databases">
        <authorList>
            <person name="Devillers H."/>
        </authorList>
    </citation>
    <scope>NUCLEOTIDE SEQUENCE [LARGE SCALE GENOMIC DNA]</scope>
    <source>
        <strain evidence="8">CBS 6772</strain>
    </source>
</reference>
<feature type="region of interest" description="Disordered" evidence="7">
    <location>
        <begin position="81"/>
        <end position="105"/>
    </location>
</feature>
<feature type="compositionally biased region" description="Basic and acidic residues" evidence="7">
    <location>
        <begin position="82"/>
        <end position="97"/>
    </location>
</feature>
<evidence type="ECO:0000256" key="5">
    <source>
        <dbReference type="ARBA" id="ARBA00023242"/>
    </source>
</evidence>
<dbReference type="AlphaFoldDB" id="A0A1G4M6L9"/>
<comment type="similarity">
    <text evidence="3">Belongs to the CENP-O/MCM21 family.</text>
</comment>
<dbReference type="GO" id="GO:0005634">
    <property type="term" value="C:nucleus"/>
    <property type="evidence" value="ECO:0007669"/>
    <property type="project" value="UniProtKB-SubCell"/>
</dbReference>
<protein>
    <submittedName>
        <fullName evidence="8">LAFE_0A04016g1_1</fullName>
    </submittedName>
</protein>
<evidence type="ECO:0000313" key="8">
    <source>
        <dbReference type="EMBL" id="SCV99477.1"/>
    </source>
</evidence>